<dbReference type="GO" id="GO:0006355">
    <property type="term" value="P:regulation of DNA-templated transcription"/>
    <property type="evidence" value="ECO:0007669"/>
    <property type="project" value="TreeGrafter"/>
</dbReference>
<reference evidence="4" key="1">
    <citation type="journal article" date="2016" name="Proc. Natl. Acad. Sci. U.S.A.">
        <title>Comparative genomics of biotechnologically important yeasts.</title>
        <authorList>
            <person name="Riley R."/>
            <person name="Haridas S."/>
            <person name="Wolfe K.H."/>
            <person name="Lopes M.R."/>
            <person name="Hittinger C.T."/>
            <person name="Goeker M."/>
            <person name="Salamov A.A."/>
            <person name="Wisecaver J.H."/>
            <person name="Long T.M."/>
            <person name="Calvey C.H."/>
            <person name="Aerts A.L."/>
            <person name="Barry K.W."/>
            <person name="Choi C."/>
            <person name="Clum A."/>
            <person name="Coughlan A.Y."/>
            <person name="Deshpande S."/>
            <person name="Douglass A.P."/>
            <person name="Hanson S.J."/>
            <person name="Klenk H.-P."/>
            <person name="LaButti K.M."/>
            <person name="Lapidus A."/>
            <person name="Lindquist E.A."/>
            <person name="Lipzen A.M."/>
            <person name="Meier-Kolthoff J.P."/>
            <person name="Ohm R.A."/>
            <person name="Otillar R.P."/>
            <person name="Pangilinan J.L."/>
            <person name="Peng Y."/>
            <person name="Rokas A."/>
            <person name="Rosa C.A."/>
            <person name="Scheuner C."/>
            <person name="Sibirny A.A."/>
            <person name="Slot J.C."/>
            <person name="Stielow J.B."/>
            <person name="Sun H."/>
            <person name="Kurtzman C.P."/>
            <person name="Blackwell M."/>
            <person name="Grigoriev I.V."/>
            <person name="Jeffries T.W."/>
        </authorList>
    </citation>
    <scope>NUCLEOTIDE SEQUENCE [LARGE SCALE GENOMIC DNA]</scope>
    <source>
        <strain evidence="4">NRRL Y-1626</strain>
    </source>
</reference>
<proteinExistence type="predicted"/>
<dbReference type="InterPro" id="IPR035247">
    <property type="entry name" value="PRMT5_TIM"/>
</dbReference>
<organism evidence="3 4">
    <name type="scientific">Hanseniaspora valbyensis NRRL Y-1626</name>
    <dbReference type="NCBI Taxonomy" id="766949"/>
    <lineage>
        <taxon>Eukaryota</taxon>
        <taxon>Fungi</taxon>
        <taxon>Dikarya</taxon>
        <taxon>Ascomycota</taxon>
        <taxon>Saccharomycotina</taxon>
        <taxon>Saccharomycetes</taxon>
        <taxon>Saccharomycodales</taxon>
        <taxon>Saccharomycodaceae</taxon>
        <taxon>Hanseniaspora</taxon>
    </lineage>
</organism>
<accession>A0A1B7TAT9</accession>
<evidence type="ECO:0000313" key="4">
    <source>
        <dbReference type="Proteomes" id="UP000092321"/>
    </source>
</evidence>
<evidence type="ECO:0000259" key="2">
    <source>
        <dbReference type="Pfam" id="PF17285"/>
    </source>
</evidence>
<name>A0A1B7TAT9_9ASCO</name>
<dbReference type="PANTHER" id="PTHR10738">
    <property type="entry name" value="PROTEIN ARGININE N-METHYLTRANSFERASE 5"/>
    <property type="match status" value="1"/>
</dbReference>
<feature type="domain" description="PRMT5 TIM barrel" evidence="2">
    <location>
        <begin position="53"/>
        <end position="315"/>
    </location>
</feature>
<dbReference type="Proteomes" id="UP000092321">
    <property type="component" value="Unassembled WGS sequence"/>
</dbReference>
<dbReference type="PANTHER" id="PTHR10738:SF0">
    <property type="entry name" value="PROTEIN ARGININE N-METHYLTRANSFERASE 5"/>
    <property type="match status" value="1"/>
</dbReference>
<protein>
    <submittedName>
        <fullName evidence="3">PRMT5-domain-containing protein</fullName>
    </submittedName>
</protein>
<dbReference type="EMBL" id="LXPE01000038">
    <property type="protein sequence ID" value="OBA25859.1"/>
    <property type="molecule type" value="Genomic_DNA"/>
</dbReference>
<dbReference type="Gene3D" id="3.20.20.150">
    <property type="entry name" value="Divalent-metal-dependent TIM barrel enzymes"/>
    <property type="match status" value="1"/>
</dbReference>
<keyword evidence="1" id="KW-0949">S-adenosyl-L-methionine</keyword>
<comment type="caution">
    <text evidence="3">The sequence shown here is derived from an EMBL/GenBank/DDBJ whole genome shotgun (WGS) entry which is preliminary data.</text>
</comment>
<dbReference type="AlphaFoldDB" id="A0A1B7TAT9"/>
<gene>
    <name evidence="3" type="ORF">HANVADRAFT_96370</name>
</gene>
<sequence>MSTAPLDIEKLSIHENNSPTNLSFIENSDHNGIVGAKPVIIDNKLSISKYGDNINVFLAPLTNHHYKYNIRNKYINYINNDTSIIENKNDNFSIHKPALQESIDFSSIDTSNCKIIGLLSSWIDLGTKDALINKISFNIISNEILIAHYNHITNVVISPPKNVNNISNYCEILIKLLKFIKQNNLNITISISLPIITTDDLDYLSTWELWLKIKTLCNNNPNLNISLALLQSYSSENLDFLNKWVFEPVGSLLLSSSIFLPNKFKQPVLNKLNQLIVKKFQSQTGNDFKILLHGLEKYPDHEVTYIEYMNYITQKISKQLKQDTSNNNINNCFTESKNKEILYSELHSHIEQAFQTKLKTLLKLNKDAIHILVVKPDFDGSIIKTILKNILEMNQNNKDTNIIITVMEDNFINFNKITYLNKNKWGNILNLVDSLEQICQAVDIAITDNISDLNIQQNHIPEQEQMGEHFKFG</sequence>
<dbReference type="OrthoDB" id="3971296at2759"/>
<dbReference type="Pfam" id="PF17285">
    <property type="entry name" value="PRMT5_TIM"/>
    <property type="match status" value="1"/>
</dbReference>
<evidence type="ECO:0000313" key="3">
    <source>
        <dbReference type="EMBL" id="OBA25859.1"/>
    </source>
</evidence>
<dbReference type="InterPro" id="IPR025799">
    <property type="entry name" value="Arg_MeTrfase"/>
</dbReference>
<keyword evidence="4" id="KW-1185">Reference proteome</keyword>
<evidence type="ECO:0000256" key="1">
    <source>
        <dbReference type="ARBA" id="ARBA00022691"/>
    </source>
</evidence>
<dbReference type="GO" id="GO:0016274">
    <property type="term" value="F:protein-arginine N-methyltransferase activity"/>
    <property type="evidence" value="ECO:0007669"/>
    <property type="project" value="InterPro"/>
</dbReference>
<dbReference type="GO" id="GO:0005634">
    <property type="term" value="C:nucleus"/>
    <property type="evidence" value="ECO:0007669"/>
    <property type="project" value="TreeGrafter"/>
</dbReference>
<dbReference type="GO" id="GO:0005829">
    <property type="term" value="C:cytosol"/>
    <property type="evidence" value="ECO:0007669"/>
    <property type="project" value="TreeGrafter"/>
</dbReference>